<name>A0A1J0A7E1_9ENTE</name>
<gene>
    <name evidence="7" type="ORF">BHY08_08380</name>
</gene>
<dbReference type="Pfam" id="PF01544">
    <property type="entry name" value="CorA"/>
    <property type="match status" value="1"/>
</dbReference>
<dbReference type="InterPro" id="IPR045861">
    <property type="entry name" value="CorA_cytoplasmic_dom"/>
</dbReference>
<dbReference type="OrthoDB" id="9803416at2"/>
<dbReference type="Gene3D" id="3.30.460.20">
    <property type="entry name" value="CorA soluble domain-like"/>
    <property type="match status" value="1"/>
</dbReference>
<keyword evidence="3 6" id="KW-0812">Transmembrane</keyword>
<organism evidence="7 8">
    <name type="scientific">Vagococcus teuberi</name>
    <dbReference type="NCBI Taxonomy" id="519472"/>
    <lineage>
        <taxon>Bacteria</taxon>
        <taxon>Bacillati</taxon>
        <taxon>Bacillota</taxon>
        <taxon>Bacilli</taxon>
        <taxon>Lactobacillales</taxon>
        <taxon>Enterococcaceae</taxon>
        <taxon>Vagococcus</taxon>
    </lineage>
</organism>
<dbReference type="CDD" id="cd12827">
    <property type="entry name" value="EcCorA_ZntB-like_u2"/>
    <property type="match status" value="1"/>
</dbReference>
<reference evidence="7 8" key="1">
    <citation type="submission" date="2016-09" db="EMBL/GenBank/DDBJ databases">
        <title>Vagococcus teuberi sp. nov., isolated from the Malian artisanal sour milk fene.</title>
        <authorList>
            <person name="Wullschleger S."/>
            <person name="Seifert C."/>
            <person name="Baumgartner S."/>
            <person name="Lacroix C."/>
            <person name="Bonfoh B."/>
            <person name="Stevens M.J."/>
            <person name="Meile L."/>
        </authorList>
    </citation>
    <scope>NUCLEOTIDE SEQUENCE [LARGE SCALE GENOMIC DNA]</scope>
    <source>
        <strain evidence="7 8">DSM 21459</strain>
    </source>
</reference>
<dbReference type="PANTHER" id="PTHR47891">
    <property type="entry name" value="TRANSPORTER-RELATED"/>
    <property type="match status" value="1"/>
</dbReference>
<comment type="subcellular location">
    <subcellularLocation>
        <location evidence="1">Membrane</location>
        <topology evidence="1">Multi-pass membrane protein</topology>
    </subcellularLocation>
</comment>
<dbReference type="GO" id="GO:0046873">
    <property type="term" value="F:metal ion transmembrane transporter activity"/>
    <property type="evidence" value="ECO:0007669"/>
    <property type="project" value="InterPro"/>
</dbReference>
<evidence type="ECO:0000313" key="7">
    <source>
        <dbReference type="EMBL" id="APB31831.1"/>
    </source>
</evidence>
<evidence type="ECO:0000313" key="8">
    <source>
        <dbReference type="Proteomes" id="UP000191200"/>
    </source>
</evidence>
<comment type="similarity">
    <text evidence="2">Belongs to the CorA metal ion transporter (MIT) (TC 1.A.35) family.</text>
</comment>
<evidence type="ECO:0000256" key="4">
    <source>
        <dbReference type="ARBA" id="ARBA00022989"/>
    </source>
</evidence>
<evidence type="ECO:0000256" key="5">
    <source>
        <dbReference type="ARBA" id="ARBA00023136"/>
    </source>
</evidence>
<evidence type="ECO:0000256" key="6">
    <source>
        <dbReference type="SAM" id="Phobius"/>
    </source>
</evidence>
<keyword evidence="4 6" id="KW-1133">Transmembrane helix</keyword>
<evidence type="ECO:0000256" key="2">
    <source>
        <dbReference type="ARBA" id="ARBA00009765"/>
    </source>
</evidence>
<feature type="transmembrane region" description="Helical" evidence="6">
    <location>
        <begin position="246"/>
        <end position="267"/>
    </location>
</feature>
<dbReference type="InterPro" id="IPR045863">
    <property type="entry name" value="CorA_TM1_TM2"/>
</dbReference>
<dbReference type="PANTHER" id="PTHR47891:SF1">
    <property type="entry name" value="CORA-MAGNESIUM AND COBALT TRANSPORTER"/>
    <property type="match status" value="1"/>
</dbReference>
<dbReference type="AlphaFoldDB" id="A0A1J0A7E1"/>
<sequence>MTMLVEHQINPSFKWIETHHLSTSEKKILRNEFQIPEETLEYVMDIYERSNYITDSVNDIELVVIHVPTKQPKDIRYVSRPVSFLVKDDMLFSFNEAESTISYEGVKESIEQVSSATPMIFLFELIRELIDRNLPILREISKERHQLDDLLTERVKNKDLVRLSYLQQTLTFLLSASENNLEILEQIKRSKLGRSFDEQTMERLEDAIIEANQVAHMTELESDIVDRIARIFDSIMNNNLNDTMKFLTVWSLALAIPTLITGFYGMNIDLPRLSSDYEWIYVVILSVILIIWLIMFINHKRK</sequence>
<keyword evidence="8" id="KW-1185">Reference proteome</keyword>
<evidence type="ECO:0000256" key="3">
    <source>
        <dbReference type="ARBA" id="ARBA00022692"/>
    </source>
</evidence>
<proteinExistence type="inferred from homology"/>
<dbReference type="InterPro" id="IPR002523">
    <property type="entry name" value="MgTranspt_CorA/ZnTranspt_ZntB"/>
</dbReference>
<evidence type="ECO:0008006" key="9">
    <source>
        <dbReference type="Google" id="ProtNLM"/>
    </source>
</evidence>
<dbReference type="KEGG" id="vte:BHY08_08380"/>
<dbReference type="EMBL" id="CP017267">
    <property type="protein sequence ID" value="APB31831.1"/>
    <property type="molecule type" value="Genomic_DNA"/>
</dbReference>
<dbReference type="Gene3D" id="1.20.58.340">
    <property type="entry name" value="Magnesium transport protein CorA, transmembrane region"/>
    <property type="match status" value="2"/>
</dbReference>
<dbReference type="SUPFAM" id="SSF143865">
    <property type="entry name" value="CorA soluble domain-like"/>
    <property type="match status" value="1"/>
</dbReference>
<protein>
    <recommendedName>
        <fullName evidence="9">Magnesium transporter CorA</fullName>
    </recommendedName>
</protein>
<dbReference type="SUPFAM" id="SSF144083">
    <property type="entry name" value="Magnesium transport protein CorA, transmembrane region"/>
    <property type="match status" value="1"/>
</dbReference>
<dbReference type="Proteomes" id="UP000191200">
    <property type="component" value="Chromosome"/>
</dbReference>
<dbReference type="STRING" id="519472.BHY08_08380"/>
<dbReference type="GO" id="GO:0016020">
    <property type="term" value="C:membrane"/>
    <property type="evidence" value="ECO:0007669"/>
    <property type="project" value="UniProtKB-SubCell"/>
</dbReference>
<evidence type="ECO:0000256" key="1">
    <source>
        <dbReference type="ARBA" id="ARBA00004141"/>
    </source>
</evidence>
<feature type="transmembrane region" description="Helical" evidence="6">
    <location>
        <begin position="279"/>
        <end position="297"/>
    </location>
</feature>
<dbReference type="InterPro" id="IPR047199">
    <property type="entry name" value="CorA-like"/>
</dbReference>
<accession>A0A1J0A7E1</accession>
<keyword evidence="5 6" id="KW-0472">Membrane</keyword>